<evidence type="ECO:0000313" key="2">
    <source>
        <dbReference type="Proteomes" id="UP000827814"/>
    </source>
</evidence>
<proteinExistence type="predicted"/>
<dbReference type="Proteomes" id="UP000827814">
    <property type="component" value="Segment"/>
</dbReference>
<protein>
    <submittedName>
        <fullName evidence="1">Uncharacterized protein</fullName>
    </submittedName>
</protein>
<keyword evidence="2" id="KW-1185">Reference proteome</keyword>
<evidence type="ECO:0000313" key="1">
    <source>
        <dbReference type="EMBL" id="UBF23232.1"/>
    </source>
</evidence>
<dbReference type="EMBL" id="MZ334525">
    <property type="protein sequence ID" value="UBF23232.1"/>
    <property type="molecule type" value="Genomic_DNA"/>
</dbReference>
<sequence>MAPLYYSMEGENETPTVVPIYEFVFESGLVRTTEHLDALGPEGAELLAEMGEADPDCDVHVIGYQA</sequence>
<name>A0AAE8XZK9_9CAUD</name>
<organism evidence="1 2">
    <name type="scientific">Haloarcula tailed virus 2</name>
    <dbReference type="NCBI Taxonomy" id="2877989"/>
    <lineage>
        <taxon>Viruses</taxon>
        <taxon>Duplodnaviria</taxon>
        <taxon>Heunggongvirae</taxon>
        <taxon>Uroviricota</taxon>
        <taxon>Caudoviricetes</taxon>
        <taxon>Thumleimavirales</taxon>
        <taxon>Soleiviridae</taxon>
        <taxon>Eilatmyovirus</taxon>
        <taxon>Eilatmyovirus salis</taxon>
        <taxon>Eilatmyovirus HATV2</taxon>
    </lineage>
</organism>
<gene>
    <name evidence="1" type="ORF">HATV-2_gp81</name>
</gene>
<reference evidence="1" key="1">
    <citation type="submission" date="2021-05" db="EMBL/GenBank/DDBJ databases">
        <title>Diversity, taxonomy and evolution of archaeal viruses of the class Caudoviricetes.</title>
        <authorList>
            <person name="Liu Y."/>
            <person name="Demina T.A."/>
            <person name="Roux S."/>
            <person name="Aiewsakun P."/>
            <person name="Kazlauskas D."/>
            <person name="Simmonds P."/>
            <person name="Prangishvili D."/>
            <person name="Oksanen H.M."/>
            <person name="Krupovic M."/>
        </authorList>
    </citation>
    <scope>NUCLEOTIDE SEQUENCE</scope>
    <source>
        <strain evidence="1">HATV-2/44</strain>
    </source>
</reference>
<accession>A0AAE8XZK9</accession>